<evidence type="ECO:0000259" key="13">
    <source>
        <dbReference type="Pfam" id="PF01979"/>
    </source>
</evidence>
<feature type="binding site" evidence="11">
    <location>
        <position position="242"/>
    </location>
    <ligand>
        <name>substrate</name>
    </ligand>
</feature>
<evidence type="ECO:0000256" key="9">
    <source>
        <dbReference type="PIRNR" id="PIRNR038994"/>
    </source>
</evidence>
<feature type="domain" description="Amidohydrolase-related" evidence="13">
    <location>
        <begin position="45"/>
        <end position="366"/>
    </location>
</feature>
<keyword evidence="6 9" id="KW-0119">Carbohydrate metabolism</keyword>
<dbReference type="FunFam" id="3.20.20.140:FF:000004">
    <property type="entry name" value="N-acetylglucosamine-6-phosphate deacetylase"/>
    <property type="match status" value="1"/>
</dbReference>
<dbReference type="EC" id="3.5.1.25" evidence="2"/>
<evidence type="ECO:0000256" key="2">
    <source>
        <dbReference type="ARBA" id="ARBA00011899"/>
    </source>
</evidence>
<feature type="binding site" evidence="11">
    <location>
        <position position="132"/>
    </location>
    <ligand>
        <name>substrate</name>
    </ligand>
</feature>
<dbReference type="Gene3D" id="3.20.20.140">
    <property type="entry name" value="Metal-dependent hydrolases"/>
    <property type="match status" value="1"/>
</dbReference>
<dbReference type="SUPFAM" id="SSF51556">
    <property type="entry name" value="Metallo-dependent hydrolases"/>
    <property type="match status" value="1"/>
</dbReference>
<dbReference type="PIRSF" id="PIRSF038994">
    <property type="entry name" value="NagA"/>
    <property type="match status" value="1"/>
</dbReference>
<dbReference type="GO" id="GO:0008448">
    <property type="term" value="F:N-acetylglucosamine-6-phosphate deacetylase activity"/>
    <property type="evidence" value="ECO:0007669"/>
    <property type="project" value="UniProtKB-EC"/>
</dbReference>
<feature type="binding site" evidence="11">
    <location>
        <begin position="298"/>
        <end position="300"/>
    </location>
    <ligand>
        <name>substrate</name>
    </ligand>
</feature>
<keyword evidence="15" id="KW-1185">Reference proteome</keyword>
<reference evidence="14" key="1">
    <citation type="submission" date="2020-08" db="EMBL/GenBank/DDBJ databases">
        <title>Genome public.</title>
        <authorList>
            <person name="Liu C."/>
            <person name="Sun Q."/>
        </authorList>
    </citation>
    <scope>NUCLEOTIDE SEQUENCE</scope>
    <source>
        <strain evidence="14">NSJ-64</strain>
    </source>
</reference>
<comment type="caution">
    <text evidence="14">The sequence shown here is derived from an EMBL/GenBank/DDBJ whole genome shotgun (WGS) entry which is preliminary data.</text>
</comment>
<evidence type="ECO:0000256" key="10">
    <source>
        <dbReference type="PIRSR" id="PIRSR038994-1"/>
    </source>
</evidence>
<evidence type="ECO:0000313" key="14">
    <source>
        <dbReference type="EMBL" id="MBC8585296.1"/>
    </source>
</evidence>
<dbReference type="GO" id="GO:0006046">
    <property type="term" value="P:N-acetylglucosamine catabolic process"/>
    <property type="evidence" value="ECO:0007669"/>
    <property type="project" value="TreeGrafter"/>
</dbReference>
<organism evidence="14 15">
    <name type="scientific">Youxingia wuxianensis</name>
    <dbReference type="NCBI Taxonomy" id="2763678"/>
    <lineage>
        <taxon>Bacteria</taxon>
        <taxon>Bacillati</taxon>
        <taxon>Bacillota</taxon>
        <taxon>Clostridia</taxon>
        <taxon>Eubacteriales</taxon>
        <taxon>Oscillospiraceae</taxon>
        <taxon>Youxingia</taxon>
    </lineage>
</organism>
<dbReference type="PANTHER" id="PTHR11113">
    <property type="entry name" value="N-ACETYLGLUCOSAMINE-6-PHOSPHATE DEACETYLASE"/>
    <property type="match status" value="1"/>
</dbReference>
<gene>
    <name evidence="14" type="primary">nagA</name>
    <name evidence="14" type="ORF">H8705_06835</name>
</gene>
<evidence type="ECO:0000256" key="6">
    <source>
        <dbReference type="ARBA" id="ARBA00023277"/>
    </source>
</evidence>
<evidence type="ECO:0000256" key="8">
    <source>
        <dbReference type="ARBA" id="ARBA00060590"/>
    </source>
</evidence>
<dbReference type="InterPro" id="IPR011059">
    <property type="entry name" value="Metal-dep_hydrolase_composite"/>
</dbReference>
<feature type="binding site" evidence="12">
    <location>
        <position position="186"/>
    </location>
    <ligand>
        <name>Zn(2+)</name>
        <dbReference type="ChEBI" id="CHEBI:29105"/>
    </ligand>
</feature>
<feature type="active site" description="Proton donor/acceptor" evidence="10">
    <location>
        <position position="265"/>
    </location>
</feature>
<dbReference type="Pfam" id="PF01979">
    <property type="entry name" value="Amidohydro_1"/>
    <property type="match status" value="1"/>
</dbReference>
<dbReference type="SUPFAM" id="SSF51338">
    <property type="entry name" value="Composite domain of metallo-dependent hydrolases"/>
    <property type="match status" value="1"/>
</dbReference>
<dbReference type="InterPro" id="IPR032466">
    <property type="entry name" value="Metal_Hydrolase"/>
</dbReference>
<proteinExistence type="inferred from homology"/>
<evidence type="ECO:0000256" key="12">
    <source>
        <dbReference type="PIRSR" id="PIRSR038994-3"/>
    </source>
</evidence>
<dbReference type="NCBIfam" id="TIGR00221">
    <property type="entry name" value="nagA"/>
    <property type="match status" value="1"/>
</dbReference>
<dbReference type="InterPro" id="IPR003764">
    <property type="entry name" value="GlcNAc_6-P_deAcase"/>
</dbReference>
<dbReference type="AlphaFoldDB" id="A0A926EMG6"/>
<evidence type="ECO:0000256" key="1">
    <source>
        <dbReference type="ARBA" id="ARBA00010716"/>
    </source>
</evidence>
<dbReference type="RefSeq" id="WP_262395080.1">
    <property type="nucleotide sequence ID" value="NZ_JACRTD010000004.1"/>
</dbReference>
<dbReference type="CDD" id="cd00854">
    <property type="entry name" value="NagA"/>
    <property type="match status" value="1"/>
</dbReference>
<dbReference type="Proteomes" id="UP000623678">
    <property type="component" value="Unassembled WGS sequence"/>
</dbReference>
<feature type="binding site" evidence="12">
    <location>
        <position position="207"/>
    </location>
    <ligand>
        <name>Zn(2+)</name>
        <dbReference type="ChEBI" id="CHEBI:29105"/>
    </ligand>
</feature>
<dbReference type="GO" id="GO:0046872">
    <property type="term" value="F:metal ion binding"/>
    <property type="evidence" value="ECO:0007669"/>
    <property type="project" value="UniProtKB-KW"/>
</dbReference>
<dbReference type="InterPro" id="IPR006680">
    <property type="entry name" value="Amidohydro-rel"/>
</dbReference>
<evidence type="ECO:0000256" key="5">
    <source>
        <dbReference type="ARBA" id="ARBA00022801"/>
    </source>
</evidence>
<comment type="cofactor">
    <cofactor evidence="12">
        <name>a divalent metal cation</name>
        <dbReference type="ChEBI" id="CHEBI:60240"/>
    </cofactor>
    <text evidence="12">Binds 1 divalent metal cation per subunit.</text>
</comment>
<feature type="binding site" evidence="11">
    <location>
        <begin position="210"/>
        <end position="211"/>
    </location>
    <ligand>
        <name>substrate</name>
    </ligand>
</feature>
<dbReference type="PANTHER" id="PTHR11113:SF14">
    <property type="entry name" value="N-ACETYLGLUCOSAMINE-6-PHOSPHATE DEACETYLASE"/>
    <property type="match status" value="1"/>
</dbReference>
<sequence length="372" mass="40324">MRITNVQTFHEDGYFEEKEIFIRDGRFAACPQAGEEIVDGEGCYAIPGLTDIHFHGCVGVDFCDGTQQAIEKIARYEAMNGVTSICPATMTLDEESLLHICRTGAAYRPIKGADLVGIHLEGPFLSYEKRGAQNPAFLQKPDLAFFYRLQEAAGGLVRLMAIAPELENALELIQELEKEITLSVAHTTADYETAREAFFRGAKQATHLYNAMPAFSHRAPGVVGAAFDSPGCRAELICDGIHIHPSVVRATLKMFGDERIIFISDSTMATGMPDGEYQLGKQAVQVKGKRCTLADGTLAGSSTNLLDCVRTAVKEIGISLASAVKCAAVNPAKAIGIFDSYGSICPGKYANLLLMDEQLNLKQVLLHGQKLT</sequence>
<evidence type="ECO:0000313" key="15">
    <source>
        <dbReference type="Proteomes" id="UP000623678"/>
    </source>
</evidence>
<feature type="binding site" evidence="12">
    <location>
        <position position="121"/>
    </location>
    <ligand>
        <name>Zn(2+)</name>
        <dbReference type="ChEBI" id="CHEBI:29105"/>
    </ligand>
</feature>
<accession>A0A926EMG6</accession>
<evidence type="ECO:0000256" key="3">
    <source>
        <dbReference type="ARBA" id="ARBA00018029"/>
    </source>
</evidence>
<dbReference type="Gene3D" id="2.30.40.10">
    <property type="entry name" value="Urease, subunit C, domain 1"/>
    <property type="match status" value="1"/>
</dbReference>
<feature type="binding site" evidence="11">
    <location>
        <position position="218"/>
    </location>
    <ligand>
        <name>substrate</name>
    </ligand>
</feature>
<comment type="similarity">
    <text evidence="1 9">Belongs to the metallo-dependent hydrolases superfamily. NagA family.</text>
</comment>
<dbReference type="EMBL" id="JACRTD010000004">
    <property type="protein sequence ID" value="MBC8585296.1"/>
    <property type="molecule type" value="Genomic_DNA"/>
</dbReference>
<protein>
    <recommendedName>
        <fullName evidence="3">N-acetylglucosamine-6-phosphate deacetylase</fullName>
        <ecNumber evidence="2">3.5.1.25</ecNumber>
    </recommendedName>
</protein>
<keyword evidence="5 9" id="KW-0378">Hydrolase</keyword>
<comment type="catalytic activity">
    <reaction evidence="7">
        <text>N-acetyl-D-glucosamine 6-phosphate + H2O = D-glucosamine 6-phosphate + acetate</text>
        <dbReference type="Rhea" id="RHEA:22936"/>
        <dbReference type="ChEBI" id="CHEBI:15377"/>
        <dbReference type="ChEBI" id="CHEBI:30089"/>
        <dbReference type="ChEBI" id="CHEBI:57513"/>
        <dbReference type="ChEBI" id="CHEBI:58725"/>
        <dbReference type="EC" id="3.5.1.25"/>
    </reaction>
</comment>
<evidence type="ECO:0000256" key="11">
    <source>
        <dbReference type="PIRSR" id="PIRSR038994-2"/>
    </source>
</evidence>
<keyword evidence="4 12" id="KW-0479">Metal-binding</keyword>
<evidence type="ECO:0000256" key="7">
    <source>
        <dbReference type="ARBA" id="ARBA00047647"/>
    </source>
</evidence>
<comment type="pathway">
    <text evidence="8">Amino-sugar metabolism; N-acetylneuraminate degradation; D-fructose 6-phosphate from N-acetylneuraminate: step 4/5.</text>
</comment>
<name>A0A926EMG6_9FIRM</name>
<evidence type="ECO:0000256" key="4">
    <source>
        <dbReference type="ARBA" id="ARBA00022723"/>
    </source>
</evidence>